<accession>A0A5N0E1J8</accession>
<dbReference type="EMBL" id="VXLC01000030">
    <property type="protein sequence ID" value="KAA8881994.1"/>
    <property type="molecule type" value="Genomic_DNA"/>
</dbReference>
<reference evidence="2 3" key="1">
    <citation type="submission" date="2019-09" db="EMBL/GenBank/DDBJ databases">
        <authorList>
            <person name="Wang X."/>
        </authorList>
    </citation>
    <scope>NUCLEOTIDE SEQUENCE [LARGE SCALE GENOMIC DNA]</scope>
    <source>
        <strain evidence="2 3">CICC 11023</strain>
    </source>
</reference>
<evidence type="ECO:0000313" key="3">
    <source>
        <dbReference type="Proteomes" id="UP000323876"/>
    </source>
</evidence>
<dbReference type="Proteomes" id="UP000323876">
    <property type="component" value="Unassembled WGS sequence"/>
</dbReference>
<comment type="caution">
    <text evidence="2">The sequence shown here is derived from an EMBL/GenBank/DDBJ whole genome shotgun (WGS) entry which is preliminary data.</text>
</comment>
<dbReference type="AlphaFoldDB" id="A0A5N0E1J8"/>
<feature type="region of interest" description="Disordered" evidence="1">
    <location>
        <begin position="156"/>
        <end position="193"/>
    </location>
</feature>
<keyword evidence="3" id="KW-1185">Reference proteome</keyword>
<gene>
    <name evidence="2" type="ORF">F3087_39885</name>
</gene>
<name>A0A5N0E1J8_9NOCA</name>
<dbReference type="RefSeq" id="WP_150407360.1">
    <property type="nucleotide sequence ID" value="NZ_VXLC01000030.1"/>
</dbReference>
<proteinExistence type="predicted"/>
<evidence type="ECO:0000313" key="2">
    <source>
        <dbReference type="EMBL" id="KAA8881994.1"/>
    </source>
</evidence>
<feature type="compositionally biased region" description="Polar residues" evidence="1">
    <location>
        <begin position="169"/>
        <end position="182"/>
    </location>
</feature>
<protein>
    <submittedName>
        <fullName evidence="2">Uncharacterized protein</fullName>
    </submittedName>
</protein>
<organism evidence="2 3">
    <name type="scientific">Nocardia colli</name>
    <dbReference type="NCBI Taxonomy" id="2545717"/>
    <lineage>
        <taxon>Bacteria</taxon>
        <taxon>Bacillati</taxon>
        <taxon>Actinomycetota</taxon>
        <taxon>Actinomycetes</taxon>
        <taxon>Mycobacteriales</taxon>
        <taxon>Nocardiaceae</taxon>
        <taxon>Nocardia</taxon>
    </lineage>
</organism>
<evidence type="ECO:0000256" key="1">
    <source>
        <dbReference type="SAM" id="MobiDB-lite"/>
    </source>
</evidence>
<dbReference type="OrthoDB" id="4529891at2"/>
<sequence length="230" mass="24541">MSRSIGTSLDEIVYAPGAGCGANVPIDDHLSLMVFADGKLDQCAAVRDVARSVAPHRSERALRTTSPRAHMNSRLAALDPCAVLGKIGDGHHPALVSNYEPAAGPNRADTTNPWACSFRLDHGDDSTLQDIRYRFTNEHFTPQPGSAERETRIGGLPALENPQPETPRSPGSCTLDVSTTPQPARPGTDRYNPISDAWSSEFIAIEAAGGCAAARATAEELVRLYNQLPG</sequence>